<accession>A0A8D2D6L5</accession>
<evidence type="ECO:0000313" key="3">
    <source>
        <dbReference type="Proteomes" id="UP000694564"/>
    </source>
</evidence>
<feature type="region of interest" description="Disordered" evidence="1">
    <location>
        <begin position="9"/>
        <end position="38"/>
    </location>
</feature>
<proteinExistence type="predicted"/>
<dbReference type="AlphaFoldDB" id="A0A8D2D6L5"/>
<dbReference type="Proteomes" id="UP000694564">
    <property type="component" value="Chromosome 14"/>
</dbReference>
<name>A0A8D2D6L5_SCIVU</name>
<organism evidence="2 3">
    <name type="scientific">Sciurus vulgaris</name>
    <name type="common">Eurasian red squirrel</name>
    <dbReference type="NCBI Taxonomy" id="55149"/>
    <lineage>
        <taxon>Eukaryota</taxon>
        <taxon>Metazoa</taxon>
        <taxon>Chordata</taxon>
        <taxon>Craniata</taxon>
        <taxon>Vertebrata</taxon>
        <taxon>Euteleostomi</taxon>
        <taxon>Mammalia</taxon>
        <taxon>Eutheria</taxon>
        <taxon>Euarchontoglires</taxon>
        <taxon>Glires</taxon>
        <taxon>Rodentia</taxon>
        <taxon>Sciuromorpha</taxon>
        <taxon>Sciuridae</taxon>
        <taxon>Sciurinae</taxon>
        <taxon>Sciurini</taxon>
        <taxon>Sciurus</taxon>
    </lineage>
</organism>
<evidence type="ECO:0000256" key="1">
    <source>
        <dbReference type="SAM" id="MobiDB-lite"/>
    </source>
</evidence>
<reference evidence="2" key="2">
    <citation type="submission" date="2025-09" db="UniProtKB">
        <authorList>
            <consortium name="Ensembl"/>
        </authorList>
    </citation>
    <scope>IDENTIFICATION</scope>
</reference>
<keyword evidence="3" id="KW-1185">Reference proteome</keyword>
<protein>
    <submittedName>
        <fullName evidence="2">Uncharacterized protein</fullName>
    </submittedName>
</protein>
<reference evidence="2" key="1">
    <citation type="submission" date="2025-08" db="UniProtKB">
        <authorList>
            <consortium name="Ensembl"/>
        </authorList>
    </citation>
    <scope>IDENTIFICATION</scope>
</reference>
<sequence>MPVIPVTWEAGAGGSRVQGQRHAPGFNPQNKDKKKKSLARWRVPIVPATSEAEAVGSLDPRSLKPWGGWWLQALSPSPCGTA</sequence>
<dbReference type="Ensembl" id="ENSSVLT00005023177.1">
    <property type="protein sequence ID" value="ENSSVLP00005020794.1"/>
    <property type="gene ID" value="ENSSVLG00005016623.1"/>
</dbReference>
<evidence type="ECO:0000313" key="2">
    <source>
        <dbReference type="Ensembl" id="ENSSVLP00005020794.1"/>
    </source>
</evidence>